<dbReference type="GO" id="GO:0055085">
    <property type="term" value="P:transmembrane transport"/>
    <property type="evidence" value="ECO:0007669"/>
    <property type="project" value="InterPro"/>
</dbReference>
<dbReference type="PROSITE" id="PS50928">
    <property type="entry name" value="ABC_TM1"/>
    <property type="match status" value="1"/>
</dbReference>
<keyword evidence="4 6" id="KW-1133">Transmembrane helix</keyword>
<keyword evidence="9" id="KW-1185">Reference proteome</keyword>
<evidence type="ECO:0000256" key="3">
    <source>
        <dbReference type="ARBA" id="ARBA00022692"/>
    </source>
</evidence>
<evidence type="ECO:0000313" key="9">
    <source>
        <dbReference type="Proteomes" id="UP000239549"/>
    </source>
</evidence>
<comment type="caution">
    <text evidence="8">The sequence shown here is derived from an EMBL/GenBank/DDBJ whole genome shotgun (WGS) entry which is preliminary data.</text>
</comment>
<feature type="transmembrane region" description="Helical" evidence="6">
    <location>
        <begin position="117"/>
        <end position="148"/>
    </location>
</feature>
<accession>A0A2L2XA93</accession>
<dbReference type="GO" id="GO:0031460">
    <property type="term" value="P:glycine betaine transport"/>
    <property type="evidence" value="ECO:0007669"/>
    <property type="project" value="TreeGrafter"/>
</dbReference>
<feature type="transmembrane region" description="Helical" evidence="6">
    <location>
        <begin position="12"/>
        <end position="34"/>
    </location>
</feature>
<proteinExistence type="inferred from homology"/>
<dbReference type="Pfam" id="PF00528">
    <property type="entry name" value="BPD_transp_1"/>
    <property type="match status" value="1"/>
</dbReference>
<dbReference type="InterPro" id="IPR000515">
    <property type="entry name" value="MetI-like"/>
</dbReference>
<organism evidence="8 9">
    <name type="scientific">Desulfocucumis palustris</name>
    <dbReference type="NCBI Taxonomy" id="1898651"/>
    <lineage>
        <taxon>Bacteria</taxon>
        <taxon>Bacillati</taxon>
        <taxon>Bacillota</taxon>
        <taxon>Clostridia</taxon>
        <taxon>Eubacteriales</taxon>
        <taxon>Desulfocucumaceae</taxon>
        <taxon>Desulfocucumis</taxon>
    </lineage>
</organism>
<dbReference type="InterPro" id="IPR035906">
    <property type="entry name" value="MetI-like_sf"/>
</dbReference>
<dbReference type="RefSeq" id="WP_104371062.1">
    <property type="nucleotide sequence ID" value="NZ_BFAV01000042.1"/>
</dbReference>
<dbReference type="OrthoDB" id="9801163at2"/>
<feature type="domain" description="ABC transmembrane type-1" evidence="7">
    <location>
        <begin position="8"/>
        <end position="187"/>
    </location>
</feature>
<evidence type="ECO:0000256" key="5">
    <source>
        <dbReference type="ARBA" id="ARBA00023136"/>
    </source>
</evidence>
<feature type="transmembrane region" description="Helical" evidence="6">
    <location>
        <begin position="168"/>
        <end position="190"/>
    </location>
</feature>
<comment type="similarity">
    <text evidence="6">Belongs to the binding-protein-dependent transport system permease family.</text>
</comment>
<gene>
    <name evidence="8" type="ORF">DCCM_0749</name>
</gene>
<dbReference type="InterPro" id="IPR051204">
    <property type="entry name" value="ABC_transp_perm/SBD"/>
</dbReference>
<evidence type="ECO:0000256" key="1">
    <source>
        <dbReference type="ARBA" id="ARBA00004141"/>
    </source>
</evidence>
<dbReference type="PANTHER" id="PTHR30177:SF4">
    <property type="entry name" value="OSMOPROTECTANT IMPORT PERMEASE PROTEIN OSMW"/>
    <property type="match status" value="1"/>
</dbReference>
<evidence type="ECO:0000256" key="2">
    <source>
        <dbReference type="ARBA" id="ARBA00022448"/>
    </source>
</evidence>
<evidence type="ECO:0000259" key="7">
    <source>
        <dbReference type="PROSITE" id="PS50928"/>
    </source>
</evidence>
<keyword evidence="2 6" id="KW-0813">Transport</keyword>
<comment type="subcellular location">
    <subcellularLocation>
        <location evidence="6">Cell membrane</location>
        <topology evidence="6">Multi-pass membrane protein</topology>
    </subcellularLocation>
    <subcellularLocation>
        <location evidence="1">Membrane</location>
        <topology evidence="1">Multi-pass membrane protein</topology>
    </subcellularLocation>
</comment>
<dbReference type="EMBL" id="BFAV01000042">
    <property type="protein sequence ID" value="GBF32553.1"/>
    <property type="molecule type" value="Genomic_DNA"/>
</dbReference>
<keyword evidence="3 6" id="KW-0812">Transmembrane</keyword>
<evidence type="ECO:0000256" key="4">
    <source>
        <dbReference type="ARBA" id="ARBA00022989"/>
    </source>
</evidence>
<evidence type="ECO:0000256" key="6">
    <source>
        <dbReference type="RuleBase" id="RU363032"/>
    </source>
</evidence>
<reference evidence="9" key="1">
    <citation type="submission" date="2018-02" db="EMBL/GenBank/DDBJ databases">
        <title>Genome sequence of Desulfocucumis palustris strain NAW-5.</title>
        <authorList>
            <person name="Watanabe M."/>
            <person name="Kojima H."/>
            <person name="Fukui M."/>
        </authorList>
    </citation>
    <scope>NUCLEOTIDE SEQUENCE [LARGE SCALE GENOMIC DNA]</scope>
    <source>
        <strain evidence="9">NAW-5</strain>
    </source>
</reference>
<protein>
    <submittedName>
        <fullName evidence="8">Osmotically activated L-carnitine/choline ABC transporter</fullName>
    </submittedName>
</protein>
<dbReference type="PANTHER" id="PTHR30177">
    <property type="entry name" value="GLYCINE BETAINE/L-PROLINE TRANSPORT SYSTEM PERMEASE PROTEIN PROW"/>
    <property type="match status" value="1"/>
</dbReference>
<keyword evidence="5 6" id="KW-0472">Membrane</keyword>
<evidence type="ECO:0000313" key="8">
    <source>
        <dbReference type="EMBL" id="GBF32553.1"/>
    </source>
</evidence>
<dbReference type="Proteomes" id="UP000239549">
    <property type="component" value="Unassembled WGS sequence"/>
</dbReference>
<sequence length="205" mass="21867">MYNILALTLQHLWLSAAGVLIACLVGMPLAVVLLRYRVLAGPVMAVIDAFQTIPSLAMLAILMYYLGLGNTTLIVALFIYALLPVVRNTYVGLDGVNRELLEAGKGMGMTRWQILRLVRIPIALPVILAGFRVAIVTSIGIATVGTLIGAGGLGDPIWRGIQLSDTALILWGAVPAAVMAVLSDILLGRLEKTVIPRGMRVKIAD</sequence>
<dbReference type="FunFam" id="1.10.3720.10:FF:000001">
    <property type="entry name" value="Glycine betaine ABC transporter, permease"/>
    <property type="match status" value="1"/>
</dbReference>
<dbReference type="AlphaFoldDB" id="A0A2L2XA93"/>
<dbReference type="Gene3D" id="1.10.3720.10">
    <property type="entry name" value="MetI-like"/>
    <property type="match status" value="1"/>
</dbReference>
<dbReference type="SUPFAM" id="SSF161098">
    <property type="entry name" value="MetI-like"/>
    <property type="match status" value="1"/>
</dbReference>
<name>A0A2L2XA93_9FIRM</name>
<dbReference type="GO" id="GO:0005886">
    <property type="term" value="C:plasma membrane"/>
    <property type="evidence" value="ECO:0007669"/>
    <property type="project" value="UniProtKB-SubCell"/>
</dbReference>
<dbReference type="CDD" id="cd06261">
    <property type="entry name" value="TM_PBP2"/>
    <property type="match status" value="1"/>
</dbReference>